<dbReference type="FunFam" id="2.30.180.10:FF:000006">
    <property type="entry name" value="Fasciclin-like arabinogalactan protein 11"/>
    <property type="match status" value="1"/>
</dbReference>
<dbReference type="PANTHER" id="PTHR32077:SF54">
    <property type="entry name" value="FASCICLIN-LIKE ARABINOGALACTAN PROTEIN 13-RELATED"/>
    <property type="match status" value="1"/>
</dbReference>
<evidence type="ECO:0000256" key="4">
    <source>
        <dbReference type="ARBA" id="ARBA00022622"/>
    </source>
</evidence>
<feature type="chain" id="PRO_5043529556" description="FAS1 domain-containing protein" evidence="11">
    <location>
        <begin position="25"/>
        <end position="250"/>
    </location>
</feature>
<dbReference type="InterPro" id="IPR045003">
    <property type="entry name" value="FLA_A"/>
</dbReference>
<feature type="compositionally biased region" description="Low complexity" evidence="10">
    <location>
        <begin position="192"/>
        <end position="204"/>
    </location>
</feature>
<keyword evidence="5 11" id="KW-0732">Signal</keyword>
<dbReference type="PANTHER" id="PTHR32077">
    <property type="entry name" value="FASCICLIN-LIKE ARABINOGALACTAN PROTEIN"/>
    <property type="match status" value="1"/>
</dbReference>
<feature type="compositionally biased region" description="Low complexity" evidence="10">
    <location>
        <begin position="218"/>
        <end position="230"/>
    </location>
</feature>
<comment type="function">
    <text evidence="9">May be a cell surface adhesion protein.</text>
</comment>
<keyword evidence="7" id="KW-0472">Membrane</keyword>
<dbReference type="GO" id="GO:0005886">
    <property type="term" value="C:plasma membrane"/>
    <property type="evidence" value="ECO:0007669"/>
    <property type="project" value="UniProtKB-SubCell"/>
</dbReference>
<dbReference type="SUPFAM" id="SSF82153">
    <property type="entry name" value="FAS1 domain"/>
    <property type="match status" value="1"/>
</dbReference>
<evidence type="ECO:0000313" key="14">
    <source>
        <dbReference type="Proteomes" id="UP000775213"/>
    </source>
</evidence>
<feature type="region of interest" description="Disordered" evidence="10">
    <location>
        <begin position="190"/>
        <end position="230"/>
    </location>
</feature>
<keyword evidence="3" id="KW-1003">Cell membrane</keyword>
<keyword evidence="6" id="KW-0654">Proteoglycan</keyword>
<organism evidence="13 14">
    <name type="scientific">Dendrobium chrysotoxum</name>
    <name type="common">Orchid</name>
    <dbReference type="NCBI Taxonomy" id="161865"/>
    <lineage>
        <taxon>Eukaryota</taxon>
        <taxon>Viridiplantae</taxon>
        <taxon>Streptophyta</taxon>
        <taxon>Embryophyta</taxon>
        <taxon>Tracheophyta</taxon>
        <taxon>Spermatophyta</taxon>
        <taxon>Magnoliopsida</taxon>
        <taxon>Liliopsida</taxon>
        <taxon>Asparagales</taxon>
        <taxon>Orchidaceae</taxon>
        <taxon>Epidendroideae</taxon>
        <taxon>Malaxideae</taxon>
        <taxon>Dendrobiinae</taxon>
        <taxon>Dendrobium</taxon>
    </lineage>
</organism>
<dbReference type="Proteomes" id="UP000775213">
    <property type="component" value="Unassembled WGS sequence"/>
</dbReference>
<sequence>MAASSTHLFLLAATFSAIIGIAAAATAAAPAAAGLNNLTDILTKGGQYNTFLRLLKSTQVGQQIQSQLNNSFNGLTIFAPTDNAFNNLKAGTLNGLSAQDQVNLVLSHVLPRYYSLSTFQTASNPVSTQASGSGGVYTVNVSSTTNQVNVSTGVVETQVNNALDTNFPLAVYSVDKVLLPTELFGPKPPEAAPVAVAPSKSPAKGRPTKGDTAAQSVAEAPSDSASHPSSAGRLMAGAAVVGFLGIVSIL</sequence>
<comment type="similarity">
    <text evidence="2">Belongs to the fasciclin-like AGP family.</text>
</comment>
<evidence type="ECO:0000256" key="5">
    <source>
        <dbReference type="ARBA" id="ARBA00022729"/>
    </source>
</evidence>
<proteinExistence type="inferred from homology"/>
<evidence type="ECO:0000256" key="6">
    <source>
        <dbReference type="ARBA" id="ARBA00022974"/>
    </source>
</evidence>
<evidence type="ECO:0000256" key="7">
    <source>
        <dbReference type="ARBA" id="ARBA00023136"/>
    </source>
</evidence>
<evidence type="ECO:0000256" key="10">
    <source>
        <dbReference type="SAM" id="MobiDB-lite"/>
    </source>
</evidence>
<dbReference type="Pfam" id="PF02469">
    <property type="entry name" value="Fasciclin"/>
    <property type="match status" value="1"/>
</dbReference>
<evidence type="ECO:0000256" key="1">
    <source>
        <dbReference type="ARBA" id="ARBA00004609"/>
    </source>
</evidence>
<accession>A0AAV7G0Z9</accession>
<evidence type="ECO:0000256" key="2">
    <source>
        <dbReference type="ARBA" id="ARBA00007843"/>
    </source>
</evidence>
<evidence type="ECO:0000259" key="12">
    <source>
        <dbReference type="PROSITE" id="PS50213"/>
    </source>
</evidence>
<protein>
    <recommendedName>
        <fullName evidence="12">FAS1 domain-containing protein</fullName>
    </recommendedName>
</protein>
<dbReference type="SMART" id="SM00554">
    <property type="entry name" value="FAS1"/>
    <property type="match status" value="1"/>
</dbReference>
<dbReference type="AlphaFoldDB" id="A0AAV7G0Z9"/>
<name>A0AAV7G0Z9_DENCH</name>
<keyword evidence="14" id="KW-1185">Reference proteome</keyword>
<evidence type="ECO:0000313" key="13">
    <source>
        <dbReference type="EMBL" id="KAH0450046.1"/>
    </source>
</evidence>
<comment type="caution">
    <text evidence="13">The sequence shown here is derived from an EMBL/GenBank/DDBJ whole genome shotgun (WGS) entry which is preliminary data.</text>
</comment>
<gene>
    <name evidence="13" type="ORF">IEQ34_020738</name>
</gene>
<keyword evidence="4" id="KW-0336">GPI-anchor</keyword>
<keyword evidence="8" id="KW-0325">Glycoprotein</keyword>
<evidence type="ECO:0000256" key="3">
    <source>
        <dbReference type="ARBA" id="ARBA00022475"/>
    </source>
</evidence>
<dbReference type="GO" id="GO:0098552">
    <property type="term" value="C:side of membrane"/>
    <property type="evidence" value="ECO:0007669"/>
    <property type="project" value="UniProtKB-KW"/>
</dbReference>
<evidence type="ECO:0000256" key="8">
    <source>
        <dbReference type="ARBA" id="ARBA00023180"/>
    </source>
</evidence>
<dbReference type="InterPro" id="IPR000782">
    <property type="entry name" value="FAS1_domain"/>
</dbReference>
<dbReference type="InterPro" id="IPR036378">
    <property type="entry name" value="FAS1_dom_sf"/>
</dbReference>
<feature type="domain" description="FAS1" evidence="12">
    <location>
        <begin position="35"/>
        <end position="178"/>
    </location>
</feature>
<comment type="subcellular location">
    <subcellularLocation>
        <location evidence="1">Cell membrane</location>
        <topology evidence="1">Lipid-anchor</topology>
        <topology evidence="1">GPI-anchor</topology>
    </subcellularLocation>
</comment>
<dbReference type="GO" id="GO:0009834">
    <property type="term" value="P:plant-type secondary cell wall biogenesis"/>
    <property type="evidence" value="ECO:0007669"/>
    <property type="project" value="UniProtKB-ARBA"/>
</dbReference>
<dbReference type="EMBL" id="JAGFBR010000018">
    <property type="protein sequence ID" value="KAH0450046.1"/>
    <property type="molecule type" value="Genomic_DNA"/>
</dbReference>
<evidence type="ECO:0000256" key="9">
    <source>
        <dbReference type="ARBA" id="ARBA00024686"/>
    </source>
</evidence>
<reference evidence="13 14" key="1">
    <citation type="journal article" date="2021" name="Hortic Res">
        <title>Chromosome-scale assembly of the Dendrobium chrysotoxum genome enhances the understanding of orchid evolution.</title>
        <authorList>
            <person name="Zhang Y."/>
            <person name="Zhang G.Q."/>
            <person name="Zhang D."/>
            <person name="Liu X.D."/>
            <person name="Xu X.Y."/>
            <person name="Sun W.H."/>
            <person name="Yu X."/>
            <person name="Zhu X."/>
            <person name="Wang Z.W."/>
            <person name="Zhao X."/>
            <person name="Zhong W.Y."/>
            <person name="Chen H."/>
            <person name="Yin W.L."/>
            <person name="Huang T."/>
            <person name="Niu S.C."/>
            <person name="Liu Z.J."/>
        </authorList>
    </citation>
    <scope>NUCLEOTIDE SEQUENCE [LARGE SCALE GENOMIC DNA]</scope>
    <source>
        <strain evidence="13">Lindl</strain>
    </source>
</reference>
<dbReference type="PROSITE" id="PS50213">
    <property type="entry name" value="FAS1"/>
    <property type="match status" value="1"/>
</dbReference>
<keyword evidence="4" id="KW-0449">Lipoprotein</keyword>
<evidence type="ECO:0000256" key="11">
    <source>
        <dbReference type="SAM" id="SignalP"/>
    </source>
</evidence>
<feature type="signal peptide" evidence="11">
    <location>
        <begin position="1"/>
        <end position="24"/>
    </location>
</feature>
<dbReference type="Gene3D" id="2.30.180.10">
    <property type="entry name" value="FAS1 domain"/>
    <property type="match status" value="1"/>
</dbReference>